<dbReference type="NCBIfam" id="TIGR01691">
    <property type="entry name" value="enolase-ppase"/>
    <property type="match status" value="1"/>
</dbReference>
<evidence type="ECO:0000256" key="1">
    <source>
        <dbReference type="ARBA" id="ARBA00022605"/>
    </source>
</evidence>
<dbReference type="STRING" id="329046.A0A1Y2BMI8"/>
<dbReference type="GO" id="GO:0043874">
    <property type="term" value="F:acireductone synthase activity"/>
    <property type="evidence" value="ECO:0007669"/>
    <property type="project" value="InterPro"/>
</dbReference>
<keyword evidence="3" id="KW-0486">Methionine biosynthesis</keyword>
<feature type="non-terminal residue" evidence="4">
    <location>
        <position position="1"/>
    </location>
</feature>
<keyword evidence="5" id="KW-1185">Reference proteome</keyword>
<dbReference type="InterPro" id="IPR023214">
    <property type="entry name" value="HAD_sf"/>
</dbReference>
<dbReference type="InterPro" id="IPR023943">
    <property type="entry name" value="Enolase-ppase_E1"/>
</dbReference>
<protein>
    <submittedName>
        <fullName evidence="4">Enolase-phosphatase 1</fullName>
    </submittedName>
</protein>
<evidence type="ECO:0000256" key="3">
    <source>
        <dbReference type="ARBA" id="ARBA00023167"/>
    </source>
</evidence>
<dbReference type="InterPro" id="IPR036412">
    <property type="entry name" value="HAD-like_sf"/>
</dbReference>
<keyword evidence="2" id="KW-0378">Hydrolase</keyword>
<proteinExistence type="predicted"/>
<name>A0A1Y2BMI8_9FUNG</name>
<dbReference type="InterPro" id="IPR006439">
    <property type="entry name" value="HAD-SF_hydro_IA"/>
</dbReference>
<organism evidence="4 5">
    <name type="scientific">Rhizoclosmatium globosum</name>
    <dbReference type="NCBI Taxonomy" id="329046"/>
    <lineage>
        <taxon>Eukaryota</taxon>
        <taxon>Fungi</taxon>
        <taxon>Fungi incertae sedis</taxon>
        <taxon>Chytridiomycota</taxon>
        <taxon>Chytridiomycota incertae sedis</taxon>
        <taxon>Chytridiomycetes</taxon>
        <taxon>Chytridiales</taxon>
        <taxon>Chytriomycetaceae</taxon>
        <taxon>Rhizoclosmatium</taxon>
    </lineage>
</organism>
<dbReference type="OrthoDB" id="272500at2759"/>
<dbReference type="NCBIfam" id="TIGR01549">
    <property type="entry name" value="HAD-SF-IA-v1"/>
    <property type="match status" value="1"/>
</dbReference>
<dbReference type="Proteomes" id="UP000193642">
    <property type="component" value="Unassembled WGS sequence"/>
</dbReference>
<evidence type="ECO:0000256" key="2">
    <source>
        <dbReference type="ARBA" id="ARBA00022801"/>
    </source>
</evidence>
<dbReference type="Gene3D" id="1.10.720.60">
    <property type="match status" value="1"/>
</dbReference>
<dbReference type="AlphaFoldDB" id="A0A1Y2BMI8"/>
<sequence>LSVQGTTTSISFVHEVLFPYARDNALDFLTKHWDSDKNLKPLLDALKSQADEDKKAGRKDVPDLNAKKKDVLIKNYVAYIHSMIKEDRKIGALKNFQGYIWKFAYEDGSVKGHVYPDVLPSLKKFTENGIPVYIYSSGSISAQKLIFGFSEAGDLLPYFKGHFDTTSGSKLEKKSYITIANEIGIEPSKILFLSDNVKEIEAANEAGYITCILFRPGNAEL</sequence>
<dbReference type="SUPFAM" id="SSF56784">
    <property type="entry name" value="HAD-like"/>
    <property type="match status" value="1"/>
</dbReference>
<accession>A0A1Y2BMI8</accession>
<dbReference type="PANTHER" id="PTHR20371:SF1">
    <property type="entry name" value="ENOLASE-PHOSPHATASE E1"/>
    <property type="match status" value="1"/>
</dbReference>
<reference evidence="4 5" key="1">
    <citation type="submission" date="2016-07" db="EMBL/GenBank/DDBJ databases">
        <title>Pervasive Adenine N6-methylation of Active Genes in Fungi.</title>
        <authorList>
            <consortium name="DOE Joint Genome Institute"/>
            <person name="Mondo S.J."/>
            <person name="Dannebaum R.O."/>
            <person name="Kuo R.C."/>
            <person name="Labutti K."/>
            <person name="Haridas S."/>
            <person name="Kuo A."/>
            <person name="Salamov A."/>
            <person name="Ahrendt S.R."/>
            <person name="Lipzen A."/>
            <person name="Sullivan W."/>
            <person name="Andreopoulos W.B."/>
            <person name="Clum A."/>
            <person name="Lindquist E."/>
            <person name="Daum C."/>
            <person name="Ramamoorthy G.K."/>
            <person name="Gryganskyi A."/>
            <person name="Culley D."/>
            <person name="Magnuson J.K."/>
            <person name="James T.Y."/>
            <person name="O'Malley M.A."/>
            <person name="Stajich J.E."/>
            <person name="Spatafora J.W."/>
            <person name="Visel A."/>
            <person name="Grigoriev I.V."/>
        </authorList>
    </citation>
    <scope>NUCLEOTIDE SEQUENCE [LARGE SCALE GENOMIC DNA]</scope>
    <source>
        <strain evidence="4 5">JEL800</strain>
    </source>
</reference>
<dbReference type="CDD" id="cd01629">
    <property type="entry name" value="HAD_EP"/>
    <property type="match status" value="1"/>
</dbReference>
<evidence type="ECO:0000313" key="4">
    <source>
        <dbReference type="EMBL" id="ORY35953.1"/>
    </source>
</evidence>
<dbReference type="PANTHER" id="PTHR20371">
    <property type="entry name" value="ENOLASE-PHOSPHATASE E1"/>
    <property type="match status" value="1"/>
</dbReference>
<comment type="caution">
    <text evidence="4">The sequence shown here is derived from an EMBL/GenBank/DDBJ whole genome shotgun (WGS) entry which is preliminary data.</text>
</comment>
<gene>
    <name evidence="4" type="ORF">BCR33DRAFT_637233</name>
</gene>
<dbReference type="GO" id="GO:0019509">
    <property type="term" value="P:L-methionine salvage from methylthioadenosine"/>
    <property type="evidence" value="ECO:0007669"/>
    <property type="project" value="InterPro"/>
</dbReference>
<dbReference type="FunFam" id="3.40.50.1000:FF:000079">
    <property type="entry name" value="Enolase-phosphatase E1"/>
    <property type="match status" value="1"/>
</dbReference>
<dbReference type="Gene3D" id="3.40.50.1000">
    <property type="entry name" value="HAD superfamily/HAD-like"/>
    <property type="match status" value="1"/>
</dbReference>
<dbReference type="EMBL" id="MCGO01000059">
    <property type="protein sequence ID" value="ORY35953.1"/>
    <property type="molecule type" value="Genomic_DNA"/>
</dbReference>
<feature type="non-terminal residue" evidence="4">
    <location>
        <position position="221"/>
    </location>
</feature>
<keyword evidence="1" id="KW-0028">Amino-acid biosynthesis</keyword>
<dbReference type="Pfam" id="PF00702">
    <property type="entry name" value="Hydrolase"/>
    <property type="match status" value="1"/>
</dbReference>
<evidence type="ECO:0000313" key="5">
    <source>
        <dbReference type="Proteomes" id="UP000193642"/>
    </source>
</evidence>
<dbReference type="GO" id="GO:0000287">
    <property type="term" value="F:magnesium ion binding"/>
    <property type="evidence" value="ECO:0007669"/>
    <property type="project" value="InterPro"/>
</dbReference>